<feature type="compositionally biased region" description="Basic and acidic residues" evidence="1">
    <location>
        <begin position="538"/>
        <end position="554"/>
    </location>
</feature>
<feature type="transmembrane region" description="Helical" evidence="2">
    <location>
        <begin position="463"/>
        <end position="483"/>
    </location>
</feature>
<dbReference type="RefSeq" id="WP_306684101.1">
    <property type="nucleotide sequence ID" value="NZ_CP132914.1"/>
</dbReference>
<feature type="transmembrane region" description="Helical" evidence="2">
    <location>
        <begin position="89"/>
        <end position="110"/>
    </location>
</feature>
<gene>
    <name evidence="3" type="ORF">RA178_00645</name>
</gene>
<organism evidence="3">
    <name type="scientific">Shewanella oncorhynchi</name>
    <dbReference type="NCBI Taxonomy" id="2726434"/>
    <lineage>
        <taxon>Bacteria</taxon>
        <taxon>Pseudomonadati</taxon>
        <taxon>Pseudomonadota</taxon>
        <taxon>Gammaproteobacteria</taxon>
        <taxon>Alteromonadales</taxon>
        <taxon>Shewanellaceae</taxon>
        <taxon>Shewanella</taxon>
    </lineage>
</organism>
<feature type="transmembrane region" description="Helical" evidence="2">
    <location>
        <begin position="436"/>
        <end position="457"/>
    </location>
</feature>
<feature type="region of interest" description="Disordered" evidence="1">
    <location>
        <begin position="503"/>
        <end position="554"/>
    </location>
</feature>
<reference evidence="3" key="1">
    <citation type="submission" date="2023-08" db="EMBL/GenBank/DDBJ databases">
        <title>Complete genome sequence of Shewanella oncorhynchi Z-P2, a siderophore putrebactin-producing bacterium.</title>
        <authorList>
            <person name="Zhang Y."/>
        </authorList>
    </citation>
    <scope>NUCLEOTIDE SEQUENCE</scope>
    <source>
        <strain evidence="3">Z-P2</strain>
    </source>
</reference>
<dbReference type="AlphaFoldDB" id="A0AA50Q6L4"/>
<dbReference type="KEGG" id="sog:RA178_00645"/>
<evidence type="ECO:0000256" key="1">
    <source>
        <dbReference type="SAM" id="MobiDB-lite"/>
    </source>
</evidence>
<feature type="transmembrane region" description="Helical" evidence="2">
    <location>
        <begin position="208"/>
        <end position="229"/>
    </location>
</feature>
<dbReference type="EMBL" id="CP132914">
    <property type="protein sequence ID" value="WMB73178.1"/>
    <property type="molecule type" value="Genomic_DNA"/>
</dbReference>
<evidence type="ECO:0000256" key="2">
    <source>
        <dbReference type="SAM" id="Phobius"/>
    </source>
</evidence>
<feature type="transmembrane region" description="Helical" evidence="2">
    <location>
        <begin position="249"/>
        <end position="272"/>
    </location>
</feature>
<protein>
    <submittedName>
        <fullName evidence="3">Metal transporter</fullName>
    </submittedName>
</protein>
<feature type="transmembrane region" description="Helical" evidence="2">
    <location>
        <begin position="406"/>
        <end position="424"/>
    </location>
</feature>
<feature type="compositionally biased region" description="Basic and acidic residues" evidence="1">
    <location>
        <begin position="512"/>
        <end position="531"/>
    </location>
</feature>
<keyword evidence="2" id="KW-1133">Transmembrane helix</keyword>
<dbReference type="GeneID" id="301337648"/>
<feature type="transmembrane region" description="Helical" evidence="2">
    <location>
        <begin position="116"/>
        <end position="138"/>
    </location>
</feature>
<sequence length="554" mass="60960">MLYLLASCIALLIGPLFYRYFSSSSGLQKGLDGFIFVSLGGLVLIHILPELLEHGGMLAIVFVLLGIWGPTASERLFHRYSEVTHNFTLFLGIGGLLLHTITDGTAMVLAQQDDNSILLALGVILHQLPVGFAVWWILKPHLGTRWTLMIFAAQMLFTGIGYFAGEQLLPYLNIDDTVYLQAFITGTILHVVLHQPHGQHESDTQGKYEYQAGIGSLLGIGLLVILLLMDSGGHEHAHHDHSTEQLMTWLLKLAPVLLLSYGAAALRFKLGLTPQDSSLARRWFQRLAGPEALVITALLLGPWLALFQLLVVFILSAYLSHANVTITDPHTKLPSNSLRFGFAHLVDRSAPWILLSLVLVNLIGHPSMPLSNPLLQVVVLLLVFLPMRFCNLGAAVLALALAYSGWNPIAIMMPLIAAPVLNIAQLKLMTWTQRAILLSIIALSLAAALRLPLWFSLFTLPEVVNLIALLILSGLFAASLLRLGPRKFLRRLMLSKPVAHAHSHSHSHAHSHSHENTHTHESSASHTDEQKPVVTPSADKHVHEHAKTDKHSHH</sequence>
<evidence type="ECO:0000313" key="3">
    <source>
        <dbReference type="EMBL" id="WMB73178.1"/>
    </source>
</evidence>
<feature type="transmembrane region" description="Helical" evidence="2">
    <location>
        <begin position="293"/>
        <end position="320"/>
    </location>
</feature>
<dbReference type="Proteomes" id="UP001236800">
    <property type="component" value="Chromosome"/>
</dbReference>
<proteinExistence type="predicted"/>
<keyword evidence="2" id="KW-0812">Transmembrane</keyword>
<feature type="transmembrane region" description="Helical" evidence="2">
    <location>
        <begin position="340"/>
        <end position="362"/>
    </location>
</feature>
<name>A0AA50Q6L4_9GAMM</name>
<feature type="transmembrane region" description="Helical" evidence="2">
    <location>
        <begin position="374"/>
        <end position="400"/>
    </location>
</feature>
<feature type="transmembrane region" description="Helical" evidence="2">
    <location>
        <begin position="145"/>
        <end position="165"/>
    </location>
</feature>
<feature type="transmembrane region" description="Helical" evidence="2">
    <location>
        <begin position="35"/>
        <end position="68"/>
    </location>
</feature>
<keyword evidence="2" id="KW-0472">Membrane</keyword>
<accession>A0AA50Q6L4</accession>